<sequence>MYRKQDDSLHSSILRVTKSNYYDRDSGIATTETEDESAAPTCIFSDDDDYYKRANTSTISYAMDKDSSISSLLHSPNYFANLGDQAIYSLKDFMNDHDWKKVLKHKSGVTVYMLQKQHKGEKSALFRGEAVIEGFTPQSIFYVIGMRKLWDEQGRVNDFIRAYDVTLVEKIDCSADGEIIFACTSVDTPKAPKVPGKNRHHVKLQGWILRQTSSHPPATKVTFITQEYIRGWIPGLTKKSLARKPLIIAAIDDYLQRKADRLKTQGRNNQKQISEPSIPRIVTAPSPASTPKSILSLRTPSPPYVHLFNDCLMANPIFLGTNPPICSLHLH</sequence>
<dbReference type="InterPro" id="IPR023393">
    <property type="entry name" value="START-like_dom_sf"/>
</dbReference>
<organism evidence="2 3">
    <name type="scientific">Rhizopus microsporus</name>
    <dbReference type="NCBI Taxonomy" id="58291"/>
    <lineage>
        <taxon>Eukaryota</taxon>
        <taxon>Fungi</taxon>
        <taxon>Fungi incertae sedis</taxon>
        <taxon>Mucoromycota</taxon>
        <taxon>Mucoromycotina</taxon>
        <taxon>Mucoromycetes</taxon>
        <taxon>Mucorales</taxon>
        <taxon>Mucorineae</taxon>
        <taxon>Rhizopodaceae</taxon>
        <taxon>Rhizopus</taxon>
    </lineage>
</organism>
<evidence type="ECO:0000256" key="1">
    <source>
        <dbReference type="SAM" id="MobiDB-lite"/>
    </source>
</evidence>
<dbReference type="AlphaFoldDB" id="A0A1X0RNL1"/>
<reference evidence="2 3" key="1">
    <citation type="journal article" date="2016" name="Proc. Natl. Acad. Sci. U.S.A.">
        <title>Lipid metabolic changes in an early divergent fungus govern the establishment of a mutualistic symbiosis with endobacteria.</title>
        <authorList>
            <person name="Lastovetsky O.A."/>
            <person name="Gaspar M.L."/>
            <person name="Mondo S.J."/>
            <person name="LaButti K.M."/>
            <person name="Sandor L."/>
            <person name="Grigoriev I.V."/>
            <person name="Henry S.A."/>
            <person name="Pawlowska T.E."/>
        </authorList>
    </citation>
    <scope>NUCLEOTIDE SEQUENCE [LARGE SCALE GENOMIC DNA]</scope>
    <source>
        <strain evidence="2 3">ATCC 11559</strain>
    </source>
</reference>
<proteinExistence type="predicted"/>
<evidence type="ECO:0000313" key="3">
    <source>
        <dbReference type="Proteomes" id="UP000242381"/>
    </source>
</evidence>
<feature type="region of interest" description="Disordered" evidence="1">
    <location>
        <begin position="263"/>
        <end position="295"/>
    </location>
</feature>
<accession>A0A1X0RNL1</accession>
<name>A0A1X0RNL1_RHIZD</name>
<evidence type="ECO:0000313" key="2">
    <source>
        <dbReference type="EMBL" id="ORE13616.1"/>
    </source>
</evidence>
<dbReference type="InterPro" id="IPR051213">
    <property type="entry name" value="START_lipid_transfer"/>
</dbReference>
<feature type="compositionally biased region" description="Polar residues" evidence="1">
    <location>
        <begin position="265"/>
        <end position="275"/>
    </location>
</feature>
<dbReference type="PANTHER" id="PTHR19308">
    <property type="entry name" value="PHOSPHATIDYLCHOLINE TRANSFER PROTEIN"/>
    <property type="match status" value="1"/>
</dbReference>
<dbReference type="Proteomes" id="UP000242381">
    <property type="component" value="Unassembled WGS sequence"/>
</dbReference>
<protein>
    <recommendedName>
        <fullName evidence="4">Bet v1-like protein</fullName>
    </recommendedName>
</protein>
<dbReference type="Gene3D" id="3.30.530.20">
    <property type="match status" value="2"/>
</dbReference>
<dbReference type="VEuPathDB" id="FungiDB:BCV72DRAFT_215040"/>
<gene>
    <name evidence="2" type="ORF">BCV71DRAFT_188846</name>
</gene>
<feature type="compositionally biased region" description="Polar residues" evidence="1">
    <location>
        <begin position="286"/>
        <end position="295"/>
    </location>
</feature>
<dbReference type="OMA" id="NDCLMAN"/>
<dbReference type="SUPFAM" id="SSF55961">
    <property type="entry name" value="Bet v1-like"/>
    <property type="match status" value="1"/>
</dbReference>
<evidence type="ECO:0008006" key="4">
    <source>
        <dbReference type="Google" id="ProtNLM"/>
    </source>
</evidence>
<dbReference type="PANTHER" id="PTHR19308:SF14">
    <property type="entry name" value="START DOMAIN-CONTAINING PROTEIN"/>
    <property type="match status" value="1"/>
</dbReference>
<dbReference type="EMBL" id="KV921523">
    <property type="protein sequence ID" value="ORE13616.1"/>
    <property type="molecule type" value="Genomic_DNA"/>
</dbReference>